<protein>
    <recommendedName>
        <fullName evidence="1">DNA (cytosine-5-)-methyltransferase</fullName>
        <ecNumber evidence="1">2.1.1.37</ecNumber>
    </recommendedName>
</protein>
<accession>A0A9C6XU08</accession>
<dbReference type="SUPFAM" id="SSF53335">
    <property type="entry name" value="S-adenosyl-L-methionine-dependent methyltransferases"/>
    <property type="match status" value="1"/>
</dbReference>
<keyword evidence="2" id="KW-0489">Methyltransferase</keyword>
<dbReference type="KEGG" id="foc:127751269"/>
<dbReference type="Proteomes" id="UP000504606">
    <property type="component" value="Unplaced"/>
</dbReference>
<dbReference type="AlphaFoldDB" id="A0A9C6XU08"/>
<evidence type="ECO:0000313" key="6">
    <source>
        <dbReference type="RefSeq" id="XP_052130496.1"/>
    </source>
</evidence>
<evidence type="ECO:0000313" key="5">
    <source>
        <dbReference type="Proteomes" id="UP000504606"/>
    </source>
</evidence>
<dbReference type="Pfam" id="PF00145">
    <property type="entry name" value="DNA_methylase"/>
    <property type="match status" value="1"/>
</dbReference>
<keyword evidence="5" id="KW-1185">Reference proteome</keyword>
<keyword evidence="3" id="KW-0808">Transferase</keyword>
<dbReference type="RefSeq" id="XP_052130496.1">
    <property type="nucleotide sequence ID" value="XM_052274536.1"/>
</dbReference>
<sequence>MGRKGVRKFLNAPPKRHRHYGPTKTVRVRKPSVEVPTESVGDAGCAMDFNGFEVGITRDLPMARVISMFDGIGAGRVVLQRLKIAVEKYWSLEVDEQCIRILNENFDDVIHLGSVTEFDCEAVSNIGCCHILLGEVGMINFSKGGSPCGDISRQVTIQSQQLVNPNRKGLEDVSGQSHLFYDYVRVRNQLSAAAQAQGRNFFWLFENTSHLETKVKAAMSEALGCRPIERCATKYSATKRKRLFWSNIPGVYEGREKNERRRLLQEYLGHVRTAMVPVAKTFTTNRAAQKNAMGCLPVSYQGKPEGLFARDLEVLLGFPAGFTDYGGMSNTARSKLLGRSWSVDVVMALLAPLKDFFRPEE</sequence>
<organism evidence="5 6">
    <name type="scientific">Frankliniella occidentalis</name>
    <name type="common">Western flower thrips</name>
    <name type="synonym">Euthrips occidentalis</name>
    <dbReference type="NCBI Taxonomy" id="133901"/>
    <lineage>
        <taxon>Eukaryota</taxon>
        <taxon>Metazoa</taxon>
        <taxon>Ecdysozoa</taxon>
        <taxon>Arthropoda</taxon>
        <taxon>Hexapoda</taxon>
        <taxon>Insecta</taxon>
        <taxon>Pterygota</taxon>
        <taxon>Neoptera</taxon>
        <taxon>Paraneoptera</taxon>
        <taxon>Thysanoptera</taxon>
        <taxon>Terebrantia</taxon>
        <taxon>Thripoidea</taxon>
        <taxon>Thripidae</taxon>
        <taxon>Frankliniella</taxon>
    </lineage>
</organism>
<dbReference type="PANTHER" id="PTHR23068:SF25">
    <property type="entry name" value="DNA (CYTOSINE-5)-METHYLTRANSFERASE DRM2"/>
    <property type="match status" value="1"/>
</dbReference>
<dbReference type="InterPro" id="IPR050390">
    <property type="entry name" value="C5-Methyltransferase"/>
</dbReference>
<name>A0A9C6XU08_FRAOC</name>
<evidence type="ECO:0000256" key="2">
    <source>
        <dbReference type="ARBA" id="ARBA00022603"/>
    </source>
</evidence>
<dbReference type="EC" id="2.1.1.37" evidence="1"/>
<evidence type="ECO:0000256" key="4">
    <source>
        <dbReference type="ARBA" id="ARBA00022691"/>
    </source>
</evidence>
<dbReference type="OrthoDB" id="641149at2759"/>
<dbReference type="GO" id="GO:0005634">
    <property type="term" value="C:nucleus"/>
    <property type="evidence" value="ECO:0007669"/>
    <property type="project" value="TreeGrafter"/>
</dbReference>
<dbReference type="InterPro" id="IPR029063">
    <property type="entry name" value="SAM-dependent_MTases_sf"/>
</dbReference>
<gene>
    <name evidence="6" type="primary">LOC127751269</name>
</gene>
<dbReference type="GO" id="GO:0003886">
    <property type="term" value="F:DNA (cytosine-5-)-methyltransferase activity"/>
    <property type="evidence" value="ECO:0007669"/>
    <property type="project" value="UniProtKB-EC"/>
</dbReference>
<dbReference type="InterPro" id="IPR001525">
    <property type="entry name" value="C5_MeTfrase"/>
</dbReference>
<evidence type="ECO:0000256" key="1">
    <source>
        <dbReference type="ARBA" id="ARBA00011975"/>
    </source>
</evidence>
<reference evidence="6" key="1">
    <citation type="submission" date="2025-08" db="UniProtKB">
        <authorList>
            <consortium name="RefSeq"/>
        </authorList>
    </citation>
    <scope>IDENTIFICATION</scope>
    <source>
        <tissue evidence="6">Whole organism</tissue>
    </source>
</reference>
<proteinExistence type="predicted"/>
<keyword evidence="4" id="KW-0949">S-adenosyl-L-methionine</keyword>
<dbReference type="PANTHER" id="PTHR23068">
    <property type="entry name" value="DNA CYTOSINE-5- -METHYLTRANSFERASE 3-RELATED"/>
    <property type="match status" value="1"/>
</dbReference>
<evidence type="ECO:0000256" key="3">
    <source>
        <dbReference type="ARBA" id="ARBA00022679"/>
    </source>
</evidence>
<dbReference type="GeneID" id="127751269"/>
<dbReference type="Gene3D" id="3.40.50.150">
    <property type="entry name" value="Vaccinia Virus protein VP39"/>
    <property type="match status" value="1"/>
</dbReference>
<dbReference type="GO" id="GO:0032259">
    <property type="term" value="P:methylation"/>
    <property type="evidence" value="ECO:0007669"/>
    <property type="project" value="UniProtKB-KW"/>
</dbReference>